<dbReference type="Proteomes" id="UP000253410">
    <property type="component" value="Unassembled WGS sequence"/>
</dbReference>
<comment type="function">
    <text evidence="3">Required for maturation of urease via the functional incorporation of the urease nickel metallocenter.</text>
</comment>
<dbReference type="PANTHER" id="PTHR33620:SF1">
    <property type="entry name" value="UREASE ACCESSORY PROTEIN F"/>
    <property type="match status" value="1"/>
</dbReference>
<dbReference type="Gene3D" id="1.10.4190.10">
    <property type="entry name" value="Urease accessory protein UreF"/>
    <property type="match status" value="1"/>
</dbReference>
<gene>
    <name evidence="3" type="primary">ureF</name>
    <name evidence="4" type="ORF">DF182_20085</name>
</gene>
<dbReference type="InterPro" id="IPR002639">
    <property type="entry name" value="UreF"/>
</dbReference>
<dbReference type="Pfam" id="PF01730">
    <property type="entry name" value="UreF"/>
    <property type="match status" value="1"/>
</dbReference>
<dbReference type="PIRSF" id="PIRSF009467">
    <property type="entry name" value="Ureas_acces_UreF"/>
    <property type="match status" value="1"/>
</dbReference>
<evidence type="ECO:0000256" key="3">
    <source>
        <dbReference type="HAMAP-Rule" id="MF_01385"/>
    </source>
</evidence>
<evidence type="ECO:0000313" key="4">
    <source>
        <dbReference type="EMBL" id="RBL88855.1"/>
    </source>
</evidence>
<dbReference type="InterPro" id="IPR038277">
    <property type="entry name" value="UreF_sf"/>
</dbReference>
<keyword evidence="3" id="KW-0963">Cytoplasm</keyword>
<keyword evidence="1 3" id="KW-0996">Nickel insertion</keyword>
<evidence type="ECO:0000256" key="2">
    <source>
        <dbReference type="ARBA" id="ARBA00023186"/>
    </source>
</evidence>
<reference evidence="4 5" key="1">
    <citation type="submission" date="2018-05" db="EMBL/GenBank/DDBJ databases">
        <title>Chitinophaga sp. K3CV102501T nov., isolated from isolated from a monsoon evergreen broad-leaved forest soil.</title>
        <authorList>
            <person name="Lv Y."/>
        </authorList>
    </citation>
    <scope>NUCLEOTIDE SEQUENCE [LARGE SCALE GENOMIC DNA]</scope>
    <source>
        <strain evidence="4 5">GDMCC 1.1325</strain>
    </source>
</reference>
<dbReference type="PANTHER" id="PTHR33620">
    <property type="entry name" value="UREASE ACCESSORY PROTEIN F"/>
    <property type="match status" value="1"/>
</dbReference>
<dbReference type="OrthoDB" id="9798772at2"/>
<comment type="caution">
    <text evidence="4">The sequence shown here is derived from an EMBL/GenBank/DDBJ whole genome shotgun (WGS) entry which is preliminary data.</text>
</comment>
<evidence type="ECO:0000256" key="1">
    <source>
        <dbReference type="ARBA" id="ARBA00022988"/>
    </source>
</evidence>
<keyword evidence="2 3" id="KW-0143">Chaperone</keyword>
<comment type="similarity">
    <text evidence="3">Belongs to the UreF family.</text>
</comment>
<keyword evidence="5" id="KW-1185">Reference proteome</keyword>
<dbReference type="AlphaFoldDB" id="A0A365XTE0"/>
<sequence length="229" mass="25318">MASNFLGSLLHLSDPTLPIGGYSHSNGLETYVQQGLVNNTATAEEFVRHMLANNLHYNDAAFVCLAYQAAAADDLGTLLALDEEVAALKIPREIRQASLKLGIRLMKIFTRHEPYTLAKKFEAATTAKNAEGHYCIAFGMYACLMGIPLQEALYAFYYNAAVGMVTNAVKLVPLSQLDGQDILFRTQQLIQSLISTTIALDRELVGVCNIGFDIRCMQHELLYSRLYMS</sequence>
<dbReference type="GO" id="GO:0005737">
    <property type="term" value="C:cytoplasm"/>
    <property type="evidence" value="ECO:0007669"/>
    <property type="project" value="UniProtKB-SubCell"/>
</dbReference>
<protein>
    <recommendedName>
        <fullName evidence="3">Urease accessory protein UreF</fullName>
    </recommendedName>
</protein>
<organism evidence="4 5">
    <name type="scientific">Chitinophaga flava</name>
    <dbReference type="NCBI Taxonomy" id="2259036"/>
    <lineage>
        <taxon>Bacteria</taxon>
        <taxon>Pseudomonadati</taxon>
        <taxon>Bacteroidota</taxon>
        <taxon>Chitinophagia</taxon>
        <taxon>Chitinophagales</taxon>
        <taxon>Chitinophagaceae</taxon>
        <taxon>Chitinophaga</taxon>
    </lineage>
</organism>
<dbReference type="GO" id="GO:0016151">
    <property type="term" value="F:nickel cation binding"/>
    <property type="evidence" value="ECO:0007669"/>
    <property type="project" value="UniProtKB-UniRule"/>
</dbReference>
<dbReference type="EMBL" id="QFFJ01000002">
    <property type="protein sequence ID" value="RBL88855.1"/>
    <property type="molecule type" value="Genomic_DNA"/>
</dbReference>
<proteinExistence type="inferred from homology"/>
<evidence type="ECO:0000313" key="5">
    <source>
        <dbReference type="Proteomes" id="UP000253410"/>
    </source>
</evidence>
<comment type="subcellular location">
    <subcellularLocation>
        <location evidence="3">Cytoplasm</location>
    </subcellularLocation>
</comment>
<dbReference type="RefSeq" id="WP_113617597.1">
    <property type="nucleotide sequence ID" value="NZ_QFFJ01000002.1"/>
</dbReference>
<accession>A0A365XTE0</accession>
<comment type="subunit">
    <text evidence="3">UreD, UreF and UreG form a complex that acts as a GTP-hydrolysis-dependent molecular chaperone, activating the urease apoprotein by helping to assemble the nickel containing metallocenter of UreC. The UreE protein probably delivers the nickel.</text>
</comment>
<name>A0A365XTE0_9BACT</name>
<dbReference type="HAMAP" id="MF_01385">
    <property type="entry name" value="UreF"/>
    <property type="match status" value="1"/>
</dbReference>